<dbReference type="PRINTS" id="PR00385">
    <property type="entry name" value="P450"/>
</dbReference>
<proteinExistence type="inferred from homology"/>
<keyword evidence="3 7" id="KW-0479">Metal-binding</keyword>
<dbReference type="InterPro" id="IPR017972">
    <property type="entry name" value="Cyt_P450_CS"/>
</dbReference>
<dbReference type="InterPro" id="IPR002401">
    <property type="entry name" value="Cyt_P450_E_grp-I"/>
</dbReference>
<evidence type="ECO:0000256" key="1">
    <source>
        <dbReference type="ARBA" id="ARBA00010617"/>
    </source>
</evidence>
<evidence type="ECO:0000313" key="8">
    <source>
        <dbReference type="EMBL" id="NMH87553.1"/>
    </source>
</evidence>
<evidence type="ECO:0000313" key="9">
    <source>
        <dbReference type="Proteomes" id="UP000746690"/>
    </source>
</evidence>
<protein>
    <submittedName>
        <fullName evidence="8">Cytochrome P450</fullName>
    </submittedName>
</protein>
<comment type="caution">
    <text evidence="8">The sequence shown here is derived from an EMBL/GenBank/DDBJ whole genome shotgun (WGS) entry which is preliminary data.</text>
</comment>
<accession>A0ABX1RXP0</accession>
<comment type="similarity">
    <text evidence="1 7">Belongs to the cytochrome P450 family.</text>
</comment>
<evidence type="ECO:0000256" key="7">
    <source>
        <dbReference type="RuleBase" id="RU000461"/>
    </source>
</evidence>
<evidence type="ECO:0000256" key="5">
    <source>
        <dbReference type="ARBA" id="ARBA00023004"/>
    </source>
</evidence>
<keyword evidence="2 7" id="KW-0349">Heme</keyword>
<dbReference type="SUPFAM" id="SSF48264">
    <property type="entry name" value="Cytochrome P450"/>
    <property type="match status" value="1"/>
</dbReference>
<sequence>MPKYKYPNKVPFYKFLRQSSTIAKNPIPFHNKWFNEVGDTFAIKSPFYGHIILTRDAVITKHMLQKKHKVYHKSKIQTFYLSKYVGYGLLTSSGDYWLKQRRLIQPAFHKEKIQSLVEIIDKAINEQVDKITPDGFVDLYPIMNELAFEVVAKSLFDFSAEKETLARLQFIIEKLQLFIVKELRMPYKKLWYTLSGEIRYHMKLVKESRNIINTIIDQRRESNDQHDDLLDMLLSAKYEDGTAMTNEQLIDEILILFVAGHETTANALTFTLKLLAQNIEELAKVETEIKEISAKDLTSLQEISQLNHTKCCIEESLRLYPPAWITDRVNVEDDKIDNYVLKEGTIIGASIYELHRNENYWNNPELFKPSRFFEENRKDIMSYYMPFGAGPRLCIGNNFAMYEMILVVNRILKKFDISTDNDTIKVNPLITLKPVDIKIKFGLKT</sequence>
<keyword evidence="5 7" id="KW-0408">Iron</keyword>
<dbReference type="InterPro" id="IPR001128">
    <property type="entry name" value="Cyt_P450"/>
</dbReference>
<dbReference type="Pfam" id="PF00067">
    <property type="entry name" value="p450"/>
    <property type="match status" value="1"/>
</dbReference>
<keyword evidence="6 7" id="KW-0503">Monooxygenase</keyword>
<dbReference type="PROSITE" id="PS00086">
    <property type="entry name" value="CYTOCHROME_P450"/>
    <property type="match status" value="1"/>
</dbReference>
<evidence type="ECO:0000256" key="6">
    <source>
        <dbReference type="ARBA" id="ARBA00023033"/>
    </source>
</evidence>
<dbReference type="EMBL" id="JABBHF010000004">
    <property type="protein sequence ID" value="NMH87553.1"/>
    <property type="molecule type" value="Genomic_DNA"/>
</dbReference>
<evidence type="ECO:0000256" key="3">
    <source>
        <dbReference type="ARBA" id="ARBA00022723"/>
    </source>
</evidence>
<dbReference type="InterPro" id="IPR050196">
    <property type="entry name" value="Cytochrome_P450_Monoox"/>
</dbReference>
<evidence type="ECO:0000256" key="4">
    <source>
        <dbReference type="ARBA" id="ARBA00023002"/>
    </source>
</evidence>
<dbReference type="Proteomes" id="UP000746690">
    <property type="component" value="Unassembled WGS sequence"/>
</dbReference>
<evidence type="ECO:0000256" key="2">
    <source>
        <dbReference type="ARBA" id="ARBA00022617"/>
    </source>
</evidence>
<gene>
    <name evidence="8" type="ORF">HHX25_08560</name>
</gene>
<name>A0ABX1RXP0_9FLAO</name>
<dbReference type="Gene3D" id="1.10.630.10">
    <property type="entry name" value="Cytochrome P450"/>
    <property type="match status" value="1"/>
</dbReference>
<dbReference type="InterPro" id="IPR036396">
    <property type="entry name" value="Cyt_P450_sf"/>
</dbReference>
<keyword evidence="9" id="KW-1185">Reference proteome</keyword>
<organism evidence="8 9">
    <name type="scientific">Flavivirga algicola</name>
    <dbReference type="NCBI Taxonomy" id="2729136"/>
    <lineage>
        <taxon>Bacteria</taxon>
        <taxon>Pseudomonadati</taxon>
        <taxon>Bacteroidota</taxon>
        <taxon>Flavobacteriia</taxon>
        <taxon>Flavobacteriales</taxon>
        <taxon>Flavobacteriaceae</taxon>
        <taxon>Flavivirga</taxon>
    </lineage>
</organism>
<dbReference type="PANTHER" id="PTHR24291:SF50">
    <property type="entry name" value="BIFUNCTIONAL ALBAFLAVENONE MONOOXYGENASE_TERPENE SYNTHASE"/>
    <property type="match status" value="1"/>
</dbReference>
<reference evidence="8 9" key="1">
    <citation type="submission" date="2020-04" db="EMBL/GenBank/DDBJ databases">
        <title>A Flavivirga sp. nov.</title>
        <authorList>
            <person name="Sun X."/>
        </authorList>
    </citation>
    <scope>NUCLEOTIDE SEQUENCE [LARGE SCALE GENOMIC DNA]</scope>
    <source>
        <strain evidence="8 9">Y03</strain>
    </source>
</reference>
<dbReference type="RefSeq" id="WP_169672162.1">
    <property type="nucleotide sequence ID" value="NZ_JABBHF010000004.1"/>
</dbReference>
<dbReference type="PANTHER" id="PTHR24291">
    <property type="entry name" value="CYTOCHROME P450 FAMILY 4"/>
    <property type="match status" value="1"/>
</dbReference>
<dbReference type="PRINTS" id="PR00463">
    <property type="entry name" value="EP450I"/>
</dbReference>
<keyword evidence="4 7" id="KW-0560">Oxidoreductase</keyword>